<organism evidence="1 2">
    <name type="scientific">Rattus norvegicus</name>
    <name type="common">Rat</name>
    <dbReference type="NCBI Taxonomy" id="10116"/>
    <lineage>
        <taxon>Eukaryota</taxon>
        <taxon>Metazoa</taxon>
        <taxon>Chordata</taxon>
        <taxon>Craniata</taxon>
        <taxon>Vertebrata</taxon>
        <taxon>Euteleostomi</taxon>
        <taxon>Mammalia</taxon>
        <taxon>Eutheria</taxon>
        <taxon>Euarchontoglires</taxon>
        <taxon>Glires</taxon>
        <taxon>Rodentia</taxon>
        <taxon>Myomorpha</taxon>
        <taxon>Muroidea</taxon>
        <taxon>Muridae</taxon>
        <taxon>Murinae</taxon>
        <taxon>Rattus</taxon>
    </lineage>
</organism>
<dbReference type="Proteomes" id="UP000234681">
    <property type="component" value="Chromosome 5"/>
</dbReference>
<proteinExistence type="predicted"/>
<dbReference type="AlphaFoldDB" id="A6J827"/>
<gene>
    <name evidence="1" type="ORF">rCG_55291</name>
</gene>
<evidence type="ECO:0000313" key="2">
    <source>
        <dbReference type="Proteomes" id="UP000234681"/>
    </source>
</evidence>
<protein>
    <submittedName>
        <fullName evidence="1">RCG55291</fullName>
    </submittedName>
</protein>
<evidence type="ECO:0000313" key="1">
    <source>
        <dbReference type="EMBL" id="EDM10480.1"/>
    </source>
</evidence>
<accession>A6J827</accession>
<dbReference type="EMBL" id="CH473978">
    <property type="protein sequence ID" value="EDM10480.1"/>
    <property type="molecule type" value="Genomic_DNA"/>
</dbReference>
<name>A6J827_RAT</name>
<reference evidence="1 2" key="1">
    <citation type="submission" date="2005-09" db="EMBL/GenBank/DDBJ databases">
        <authorList>
            <person name="Mural R.J."/>
            <person name="Li P.W."/>
            <person name="Adams M.D."/>
            <person name="Amanatides P.G."/>
            <person name="Baden-Tillson H."/>
            <person name="Barnstead M."/>
            <person name="Chin S.H."/>
            <person name="Dew I."/>
            <person name="Evans C.A."/>
            <person name="Ferriera S."/>
            <person name="Flanigan M."/>
            <person name="Fosler C."/>
            <person name="Glodek A."/>
            <person name="Gu Z."/>
            <person name="Holt R.A."/>
            <person name="Jennings D."/>
            <person name="Kraft C.L."/>
            <person name="Lu F."/>
            <person name="Nguyen T."/>
            <person name="Nusskern D.R."/>
            <person name="Pfannkoch C.M."/>
            <person name="Sitter C."/>
            <person name="Sutton G.G."/>
            <person name="Venter J.C."/>
            <person name="Wang Z."/>
            <person name="Woodage T."/>
            <person name="Zheng X.H."/>
            <person name="Zhong F."/>
        </authorList>
    </citation>
    <scope>NUCLEOTIDE SEQUENCE [LARGE SCALE GENOMIC DNA]</scope>
    <source>
        <strain>BN</strain>
        <strain evidence="2">Sprague-Dawley</strain>
    </source>
</reference>
<sequence length="47" mass="5704">MERRTILQRCKEESAKHPTEPHWQFIPMMSNIFIKHTPKAQYSLESF</sequence>